<gene>
    <name evidence="1" type="ORF">UJA718_LOCUS45347</name>
</gene>
<dbReference type="InterPro" id="IPR024077">
    <property type="entry name" value="Neurolysin/TOP_dom2"/>
</dbReference>
<feature type="non-terminal residue" evidence="1">
    <location>
        <position position="1"/>
    </location>
</feature>
<organism evidence="1 2">
    <name type="scientific">Rotaria socialis</name>
    <dbReference type="NCBI Taxonomy" id="392032"/>
    <lineage>
        <taxon>Eukaryota</taxon>
        <taxon>Metazoa</taxon>
        <taxon>Spiralia</taxon>
        <taxon>Gnathifera</taxon>
        <taxon>Rotifera</taxon>
        <taxon>Eurotatoria</taxon>
        <taxon>Bdelloidea</taxon>
        <taxon>Philodinida</taxon>
        <taxon>Philodinidae</taxon>
        <taxon>Rotaria</taxon>
    </lineage>
</organism>
<proteinExistence type="predicted"/>
<evidence type="ECO:0000313" key="1">
    <source>
        <dbReference type="EMBL" id="CAF4897268.1"/>
    </source>
</evidence>
<accession>A0A821UYV9</accession>
<evidence type="ECO:0000313" key="2">
    <source>
        <dbReference type="Proteomes" id="UP000663873"/>
    </source>
</evidence>
<dbReference type="Gene3D" id="1.10.1370.10">
    <property type="entry name" value="Neurolysin, domain 3"/>
    <property type="match status" value="1"/>
</dbReference>
<dbReference type="EMBL" id="CAJOBP010075512">
    <property type="protein sequence ID" value="CAF4897268.1"/>
    <property type="molecule type" value="Genomic_DNA"/>
</dbReference>
<name>A0A821UYV9_9BILA</name>
<comment type="caution">
    <text evidence="1">The sequence shown here is derived from an EMBL/GenBank/DDBJ whole genome shotgun (WGS) entry which is preliminary data.</text>
</comment>
<dbReference type="SUPFAM" id="SSF55486">
    <property type="entry name" value="Metalloproteases ('zincins'), catalytic domain"/>
    <property type="match status" value="1"/>
</dbReference>
<reference evidence="1" key="1">
    <citation type="submission" date="2021-02" db="EMBL/GenBank/DDBJ databases">
        <authorList>
            <person name="Nowell W R."/>
        </authorList>
    </citation>
    <scope>NUCLEOTIDE SEQUENCE</scope>
</reference>
<sequence>PDSGPWKIDLSDRTFHTIMSYCGNRPLRKLMFESYYGRASPTVDRLNRNVENIVEIIRRRFEFII</sequence>
<dbReference type="Proteomes" id="UP000663873">
    <property type="component" value="Unassembled WGS sequence"/>
</dbReference>
<dbReference type="AlphaFoldDB" id="A0A821UYV9"/>
<protein>
    <submittedName>
        <fullName evidence="1">Uncharacterized protein</fullName>
    </submittedName>
</protein>
<keyword evidence="2" id="KW-1185">Reference proteome</keyword>